<dbReference type="PROSITE" id="PS51752">
    <property type="entry name" value="JACALIN_LECTIN"/>
    <property type="match status" value="1"/>
</dbReference>
<keyword evidence="1" id="KW-0430">Lectin</keyword>
<dbReference type="Proteomes" id="UP000652761">
    <property type="component" value="Unassembled WGS sequence"/>
</dbReference>
<name>A0A843VG80_COLES</name>
<keyword evidence="4" id="KW-1185">Reference proteome</keyword>
<evidence type="ECO:0000313" key="3">
    <source>
        <dbReference type="EMBL" id="MQL95398.1"/>
    </source>
</evidence>
<evidence type="ECO:0000313" key="4">
    <source>
        <dbReference type="Proteomes" id="UP000652761"/>
    </source>
</evidence>
<dbReference type="OrthoDB" id="737179at2759"/>
<dbReference type="InterPro" id="IPR036404">
    <property type="entry name" value="Jacalin-like_lectin_dom_sf"/>
</dbReference>
<dbReference type="InterPro" id="IPR001229">
    <property type="entry name" value="Jacalin-like_lectin_dom"/>
</dbReference>
<dbReference type="PANTHER" id="PTHR46506">
    <property type="entry name" value="OS05G0143600 PROTEIN"/>
    <property type="match status" value="1"/>
</dbReference>
<dbReference type="EMBL" id="NMUH01001789">
    <property type="protein sequence ID" value="MQL95398.1"/>
    <property type="molecule type" value="Genomic_DNA"/>
</dbReference>
<dbReference type="AlphaFoldDB" id="A0A843VG80"/>
<accession>A0A843VG80</accession>
<dbReference type="Pfam" id="PF01419">
    <property type="entry name" value="Jacalin"/>
    <property type="match status" value="1"/>
</dbReference>
<evidence type="ECO:0000256" key="1">
    <source>
        <dbReference type="ARBA" id="ARBA00022734"/>
    </source>
</evidence>
<gene>
    <name evidence="3" type="ORF">Taro_028067</name>
</gene>
<protein>
    <recommendedName>
        <fullName evidence="2">Jacalin-type lectin domain-containing protein</fullName>
    </recommendedName>
</protein>
<organism evidence="3 4">
    <name type="scientific">Colocasia esculenta</name>
    <name type="common">Wild taro</name>
    <name type="synonym">Arum esculentum</name>
    <dbReference type="NCBI Taxonomy" id="4460"/>
    <lineage>
        <taxon>Eukaryota</taxon>
        <taxon>Viridiplantae</taxon>
        <taxon>Streptophyta</taxon>
        <taxon>Embryophyta</taxon>
        <taxon>Tracheophyta</taxon>
        <taxon>Spermatophyta</taxon>
        <taxon>Magnoliopsida</taxon>
        <taxon>Liliopsida</taxon>
        <taxon>Araceae</taxon>
        <taxon>Aroideae</taxon>
        <taxon>Colocasieae</taxon>
        <taxon>Colocasia</taxon>
    </lineage>
</organism>
<dbReference type="Gene3D" id="2.100.10.30">
    <property type="entry name" value="Jacalin-like lectin domain"/>
    <property type="match status" value="1"/>
</dbReference>
<evidence type="ECO:0000259" key="2">
    <source>
        <dbReference type="PROSITE" id="PS51752"/>
    </source>
</evidence>
<dbReference type="SUPFAM" id="SSF51101">
    <property type="entry name" value="Mannose-binding lectins"/>
    <property type="match status" value="1"/>
</dbReference>
<feature type="domain" description="Jacalin-type lectin" evidence="2">
    <location>
        <begin position="12"/>
        <end position="159"/>
    </location>
</feature>
<reference evidence="3" key="1">
    <citation type="submission" date="2017-07" db="EMBL/GenBank/DDBJ databases">
        <title>Taro Niue Genome Assembly and Annotation.</title>
        <authorList>
            <person name="Atibalentja N."/>
            <person name="Keating K."/>
            <person name="Fields C.J."/>
        </authorList>
    </citation>
    <scope>NUCLEOTIDE SEQUENCE</scope>
    <source>
        <strain evidence="3">Niue_2</strain>
        <tissue evidence="3">Leaf</tissue>
    </source>
</reference>
<dbReference type="SMART" id="SM00915">
    <property type="entry name" value="Jacalin"/>
    <property type="match status" value="1"/>
</dbReference>
<proteinExistence type="predicted"/>
<comment type="caution">
    <text evidence="3">The sequence shown here is derived from an EMBL/GenBank/DDBJ whole genome shotgun (WGS) entry which is preliminary data.</text>
</comment>
<dbReference type="GO" id="GO:0030246">
    <property type="term" value="F:carbohydrate binding"/>
    <property type="evidence" value="ECO:0007669"/>
    <property type="project" value="UniProtKB-KW"/>
</dbReference>
<sequence length="160" mass="16537">MTPISQAEAAGEVKVGPFGGSTGTLVDVGSASQIRRVRINHGDVIDRLTILYVDVNGTSKEFSVGGIGGLESAFELSDGEHITGVSGSVNSHGGVTCIARLYLATSRGITHGPYGLGGGIPLGRDATPFSFPIDQGMRVGNFFGRGRPFLVSLGAYLEPN</sequence>